<dbReference type="CDD" id="cd03216">
    <property type="entry name" value="ABC_Carb_Monos_I"/>
    <property type="match status" value="1"/>
</dbReference>
<dbReference type="SUPFAM" id="SSF52540">
    <property type="entry name" value="P-loop containing nucleoside triphosphate hydrolases"/>
    <property type="match status" value="2"/>
</dbReference>
<dbReference type="PROSITE" id="PS50893">
    <property type="entry name" value="ABC_TRANSPORTER_2"/>
    <property type="match status" value="2"/>
</dbReference>
<dbReference type="InterPro" id="IPR003439">
    <property type="entry name" value="ABC_transporter-like_ATP-bd"/>
</dbReference>
<dbReference type="PROSITE" id="PS00211">
    <property type="entry name" value="ABC_TRANSPORTER_1"/>
    <property type="match status" value="1"/>
</dbReference>
<dbReference type="GO" id="GO:0016887">
    <property type="term" value="F:ATP hydrolysis activity"/>
    <property type="evidence" value="ECO:0007669"/>
    <property type="project" value="InterPro"/>
</dbReference>
<keyword evidence="2" id="KW-0813">Transport</keyword>
<dbReference type="SMART" id="SM00382">
    <property type="entry name" value="AAA"/>
    <property type="match status" value="2"/>
</dbReference>
<evidence type="ECO:0000256" key="1">
    <source>
        <dbReference type="ARBA" id="ARBA00004417"/>
    </source>
</evidence>
<comment type="caution">
    <text evidence="11">The sequence shown here is derived from an EMBL/GenBank/DDBJ whole genome shotgun (WGS) entry which is preliminary data.</text>
</comment>
<gene>
    <name evidence="11" type="ORF">AYY18_08175</name>
</gene>
<dbReference type="CDD" id="cd03215">
    <property type="entry name" value="ABC_Carb_Monos_II"/>
    <property type="match status" value="1"/>
</dbReference>
<dbReference type="GO" id="GO:0005886">
    <property type="term" value="C:plasma membrane"/>
    <property type="evidence" value="ECO:0007669"/>
    <property type="project" value="UniProtKB-SubCell"/>
</dbReference>
<dbReference type="Pfam" id="PF00005">
    <property type="entry name" value="ABC_tran"/>
    <property type="match status" value="2"/>
</dbReference>
<evidence type="ECO:0000256" key="2">
    <source>
        <dbReference type="ARBA" id="ARBA00022448"/>
    </source>
</evidence>
<evidence type="ECO:0000313" key="11">
    <source>
        <dbReference type="EMBL" id="OBU05055.1"/>
    </source>
</evidence>
<keyword evidence="7 11" id="KW-0067">ATP-binding</keyword>
<dbReference type="Proteomes" id="UP000092377">
    <property type="component" value="Unassembled WGS sequence"/>
</dbReference>
<feature type="domain" description="ABC transporter" evidence="10">
    <location>
        <begin position="253"/>
        <end position="493"/>
    </location>
</feature>
<dbReference type="InterPro" id="IPR027417">
    <property type="entry name" value="P-loop_NTPase"/>
</dbReference>
<evidence type="ECO:0000256" key="5">
    <source>
        <dbReference type="ARBA" id="ARBA00022737"/>
    </source>
</evidence>
<protein>
    <submittedName>
        <fullName evidence="11">Sugar ABC transporter ATP-binding protein</fullName>
    </submittedName>
</protein>
<dbReference type="FunFam" id="3.40.50.300:FF:000127">
    <property type="entry name" value="Ribose import ATP-binding protein RbsA"/>
    <property type="match status" value="1"/>
</dbReference>
<keyword evidence="8" id="KW-1278">Translocase</keyword>
<keyword evidence="3" id="KW-1003">Cell membrane</keyword>
<dbReference type="InterPro" id="IPR017871">
    <property type="entry name" value="ABC_transporter-like_CS"/>
</dbReference>
<dbReference type="PANTHER" id="PTHR43790">
    <property type="entry name" value="CARBOHYDRATE TRANSPORT ATP-BINDING PROTEIN MG119-RELATED"/>
    <property type="match status" value="1"/>
</dbReference>
<keyword evidence="5" id="KW-0677">Repeat</keyword>
<dbReference type="InterPro" id="IPR003593">
    <property type="entry name" value="AAA+_ATPase"/>
</dbReference>
<dbReference type="EMBL" id="LZEY01000045">
    <property type="protein sequence ID" value="OBU05055.1"/>
    <property type="molecule type" value="Genomic_DNA"/>
</dbReference>
<name>A0A1B8H7K9_9GAMM</name>
<dbReference type="AlphaFoldDB" id="A0A1B8H7K9"/>
<dbReference type="Gene3D" id="3.40.50.300">
    <property type="entry name" value="P-loop containing nucleotide triphosphate hydrolases"/>
    <property type="match status" value="2"/>
</dbReference>
<evidence type="ECO:0000256" key="4">
    <source>
        <dbReference type="ARBA" id="ARBA00022597"/>
    </source>
</evidence>
<evidence type="ECO:0000256" key="3">
    <source>
        <dbReference type="ARBA" id="ARBA00022475"/>
    </source>
</evidence>
<reference evidence="12" key="1">
    <citation type="submission" date="2016-06" db="EMBL/GenBank/DDBJ databases">
        <authorList>
            <person name="Butler K."/>
        </authorList>
    </citation>
    <scope>NUCLEOTIDE SEQUENCE [LARGE SCALE GENOMIC DNA]</scope>
    <source>
        <strain evidence="12">GCSL-Mp20</strain>
    </source>
</reference>
<evidence type="ECO:0000313" key="12">
    <source>
        <dbReference type="Proteomes" id="UP000092377"/>
    </source>
</evidence>
<evidence type="ECO:0000256" key="7">
    <source>
        <dbReference type="ARBA" id="ARBA00022840"/>
    </source>
</evidence>
<dbReference type="RefSeq" id="WP_067404427.1">
    <property type="nucleotide sequence ID" value="NZ_LZEY01000045.1"/>
</dbReference>
<comment type="subcellular location">
    <subcellularLocation>
        <location evidence="1">Cell inner membrane</location>
        <topology evidence="1">Peripheral membrane protein</topology>
    </subcellularLocation>
</comment>
<dbReference type="GO" id="GO:0005524">
    <property type="term" value="F:ATP binding"/>
    <property type="evidence" value="ECO:0007669"/>
    <property type="project" value="UniProtKB-KW"/>
</dbReference>
<keyword evidence="6" id="KW-0547">Nucleotide-binding</keyword>
<dbReference type="PANTHER" id="PTHR43790:SF3">
    <property type="entry name" value="D-ALLOSE IMPORT ATP-BINDING PROTEIN ALSA-RELATED"/>
    <property type="match status" value="1"/>
</dbReference>
<proteinExistence type="predicted"/>
<dbReference type="OrthoDB" id="9776369at2"/>
<accession>A0A1B8H7K9</accession>
<evidence type="ECO:0000256" key="6">
    <source>
        <dbReference type="ARBA" id="ARBA00022741"/>
    </source>
</evidence>
<evidence type="ECO:0000259" key="10">
    <source>
        <dbReference type="PROSITE" id="PS50893"/>
    </source>
</evidence>
<sequence length="497" mass="55496">MTEINKKIVFDMHHIIKSFNQVEVLKGVDFTLYAGEVHCLVGENGAGKSTLCKIIAGIYPANGGSMTLFENPYNPLNVKEAQLKGIGFIHQELLLVSELTVLENIFLGSEKHNIFGQMKWREMFDLAKKVIEELELDISPDAKISSLSLAQQQMVEIAKAIIHNYKIIIFDEPTASISRKNTETLFRIIHQLKAKGVGMVYISHRLEEFNHIADRITVLRDGVRTGTMLYKDTDNNEIIRLMVGRDIKASDDVDHTNFSHVKLKVCDLQNAHVKKISFSVHQGEILGFAGLVGAGRTEILRAIFGADESTGDIYIDDIKQKIRSPKDAVKAGIGFLTEDRKGQGLVLGASIRKNVTLPILHRLWNGLFINQSEEKICVQKNMEKLRIVAGSQEQTANTLSGGNQQKVVLARWMESNVKILFFDEPTRGIDVGAKAEIYDLMRAFTKDGGTVVMVSSDLPELLLLSNRIIVMRQGSMVGEVLRKDASEEKLMHLMVGI</sequence>
<keyword evidence="12" id="KW-1185">Reference proteome</keyword>
<keyword evidence="9" id="KW-0472">Membrane</keyword>
<keyword evidence="4" id="KW-0762">Sugar transport</keyword>
<feature type="domain" description="ABC transporter" evidence="10">
    <location>
        <begin position="10"/>
        <end position="246"/>
    </location>
</feature>
<evidence type="ECO:0000256" key="8">
    <source>
        <dbReference type="ARBA" id="ARBA00022967"/>
    </source>
</evidence>
<organism evidence="11 12">
    <name type="scientific">Morganella psychrotolerans</name>
    <dbReference type="NCBI Taxonomy" id="368603"/>
    <lineage>
        <taxon>Bacteria</taxon>
        <taxon>Pseudomonadati</taxon>
        <taxon>Pseudomonadota</taxon>
        <taxon>Gammaproteobacteria</taxon>
        <taxon>Enterobacterales</taxon>
        <taxon>Morganellaceae</taxon>
        <taxon>Morganella</taxon>
    </lineage>
</organism>
<dbReference type="InterPro" id="IPR050107">
    <property type="entry name" value="ABC_carbohydrate_import_ATPase"/>
</dbReference>
<evidence type="ECO:0000256" key="9">
    <source>
        <dbReference type="ARBA" id="ARBA00023136"/>
    </source>
</evidence>